<proteinExistence type="predicted"/>
<gene>
    <name evidence="1" type="ORF">GA0061071_10266</name>
</gene>
<dbReference type="InterPro" id="IPR010843">
    <property type="entry name" value="Uncharacterised_AroM"/>
</dbReference>
<accession>A0A1C3ZPN4</accession>
<evidence type="ECO:0000313" key="2">
    <source>
        <dbReference type="Proteomes" id="UP000198975"/>
    </source>
</evidence>
<name>A0A1C3ZPN4_9ENTR</name>
<sequence>MVRWRICKNVSLGCEMAIRTMGTLTIGQAPRSDITPILDAALPSHVRCLHAGVLDGLDDATIAARFSPQAGDALLTSRLLDGRAVVMGKPAVGAALQQKIVDLEAQGCEMIAILCTGEFHGLHSQKAWLIEPDRILPPALNALVGERRAGILVPLESQITSELEKWRGVHQPPVFAIASPYTASEEEVAKAARSLEAQGAEVILTDCMGYTGWHQAICARHTALPVVLSNKLLADLLRNLL</sequence>
<dbReference type="NCBIfam" id="NF007788">
    <property type="entry name" value="PRK10481.1"/>
    <property type="match status" value="1"/>
</dbReference>
<organism evidence="1 2">
    <name type="scientific">Kosakonia oryzendophytica</name>
    <dbReference type="NCBI Taxonomy" id="1005665"/>
    <lineage>
        <taxon>Bacteria</taxon>
        <taxon>Pseudomonadati</taxon>
        <taxon>Pseudomonadota</taxon>
        <taxon>Gammaproteobacteria</taxon>
        <taxon>Enterobacterales</taxon>
        <taxon>Enterobacteriaceae</taxon>
        <taxon>Kosakonia</taxon>
    </lineage>
</organism>
<keyword evidence="2" id="KW-1185">Reference proteome</keyword>
<dbReference type="AlphaFoldDB" id="A0A1C3ZPN4"/>
<evidence type="ECO:0000313" key="1">
    <source>
        <dbReference type="EMBL" id="SCB84397.1"/>
    </source>
</evidence>
<dbReference type="Proteomes" id="UP000198975">
    <property type="component" value="Unassembled WGS sequence"/>
</dbReference>
<protein>
    <submittedName>
        <fullName evidence="1">Protein AroM</fullName>
    </submittedName>
</protein>
<dbReference type="EMBL" id="FMAY01000002">
    <property type="protein sequence ID" value="SCB84397.1"/>
    <property type="molecule type" value="Genomic_DNA"/>
</dbReference>
<reference evidence="2" key="1">
    <citation type="submission" date="2016-08" db="EMBL/GenBank/DDBJ databases">
        <authorList>
            <person name="Varghese N."/>
            <person name="Submissions Spin"/>
        </authorList>
    </citation>
    <scope>NUCLEOTIDE SEQUENCE [LARGE SCALE GENOMIC DNA]</scope>
    <source>
        <strain evidence="2">REICA_082</strain>
    </source>
</reference>
<dbReference type="Pfam" id="PF07302">
    <property type="entry name" value="AroM"/>
    <property type="match status" value="1"/>
</dbReference>